<dbReference type="Pfam" id="PF00933">
    <property type="entry name" value="Glyco_hydro_3"/>
    <property type="match status" value="1"/>
</dbReference>
<dbReference type="FunFam" id="3.20.20.300:FF:000007">
    <property type="entry name" value="Lysosomal beta glucosidase"/>
    <property type="match status" value="1"/>
</dbReference>
<evidence type="ECO:0000259" key="7">
    <source>
        <dbReference type="SMART" id="SM01217"/>
    </source>
</evidence>
<accession>A0A9D9HIL4</accession>
<comment type="caution">
    <text evidence="8">The sequence shown here is derived from an EMBL/GenBank/DDBJ whole genome shotgun (WGS) entry which is preliminary data.</text>
</comment>
<evidence type="ECO:0000256" key="3">
    <source>
        <dbReference type="ARBA" id="ARBA00012744"/>
    </source>
</evidence>
<dbReference type="PRINTS" id="PR00133">
    <property type="entry name" value="GLHYDRLASE3"/>
</dbReference>
<comment type="similarity">
    <text evidence="2">Belongs to the glycosyl hydrolase 3 family.</text>
</comment>
<dbReference type="Gene3D" id="3.40.50.1700">
    <property type="entry name" value="Glycoside hydrolase family 3 C-terminal domain"/>
    <property type="match status" value="1"/>
</dbReference>
<evidence type="ECO:0000256" key="4">
    <source>
        <dbReference type="ARBA" id="ARBA00022729"/>
    </source>
</evidence>
<keyword evidence="5 8" id="KW-0378">Hydrolase</keyword>
<dbReference type="SUPFAM" id="SSF52279">
    <property type="entry name" value="Beta-D-glucan exohydrolase, C-terminal domain"/>
    <property type="match status" value="1"/>
</dbReference>
<keyword evidence="6" id="KW-0326">Glycosidase</keyword>
<reference evidence="8" key="1">
    <citation type="submission" date="2020-10" db="EMBL/GenBank/DDBJ databases">
        <authorList>
            <person name="Gilroy R."/>
        </authorList>
    </citation>
    <scope>NUCLEOTIDE SEQUENCE</scope>
    <source>
        <strain evidence="8">B1-20833</strain>
    </source>
</reference>
<protein>
    <recommendedName>
        <fullName evidence="3">beta-glucosidase</fullName>
        <ecNumber evidence="3">3.2.1.21</ecNumber>
    </recommendedName>
</protein>
<comment type="catalytic activity">
    <reaction evidence="1">
        <text>Hydrolysis of terminal, non-reducing beta-D-glucosyl residues with release of beta-D-glucose.</text>
        <dbReference type="EC" id="3.2.1.21"/>
    </reaction>
</comment>
<dbReference type="InterPro" id="IPR026891">
    <property type="entry name" value="Fn3-like"/>
</dbReference>
<sequence length="775" mass="85674">MRLISFPLAVCCMVVFGCGRNSVPPAIPTDSVIEKKIDSLIRKMTLEEKIGQMTEITVGVVTDKSGISLSEEMLDTVIGKYKVGSILNIPFGVGQPKEVFAGVVRRIQEKSLDVIGIPCIYGLDQIHGASYTQGATFFPQGINMAATFNRGLAKRGGEITAYETRACLIPWTYAPVMDLGRDPRWPRMWESYGEDPYLNAEMAVSVVQGLQGEDPNHIGPYNIASCIKHYMGYGVPVSGKDRTPAVIAPNDLREKYFAPFKECIDAGALTLMVNSASINGIPCHCNRELLTGWLKEDLNWDGMIVTDWNDINNLYIRDKVAVSKKDAVRLAINAGIDMAMVPSELQFCIDLKELVQEGAVPMSRIDDAVRRVLRVKFRLGLFDNPFWDLSAYEKFGSDEFADVAREAACESMVLLKNDKDILPLGENVKILLTGPNADAMRCLNGGWSYSWQGDRADEFATGYNTIREALCNRFGRNNVIYEPGVTYAPAYNDNWQEENPPEIYKAVGAASEADVIVACIGENSYCETPGNMNDLNLSENQKNLVRELSRTGKPVILILNQGRPRIISDIEGLADAVVNIMLPGNYGGDALAGLLSGDSNFSGKQPFTYPRYVHSFSTYDYKPSENVGTMAGEYNYDANVYVQWNFGYGLSYTDFEYSELKVDKTEFTAGDTLNFEVTVSNVGKRYGKESVLLYSSDLYASITPDVMRLRGFEKIALEPGTSGTVRFSVPAASLAFVGADGKWRLEKGGFRISVGSLSLEVECIEDHIWKEPNIN</sequence>
<dbReference type="PROSITE" id="PS51257">
    <property type="entry name" value="PROKAR_LIPOPROTEIN"/>
    <property type="match status" value="1"/>
</dbReference>
<dbReference type="GO" id="GO:0009251">
    <property type="term" value="P:glucan catabolic process"/>
    <property type="evidence" value="ECO:0007669"/>
    <property type="project" value="TreeGrafter"/>
</dbReference>
<dbReference type="GO" id="GO:0008422">
    <property type="term" value="F:beta-glucosidase activity"/>
    <property type="evidence" value="ECO:0007669"/>
    <property type="project" value="UniProtKB-EC"/>
</dbReference>
<dbReference type="PANTHER" id="PTHR30620:SF16">
    <property type="entry name" value="LYSOSOMAL BETA GLUCOSIDASE"/>
    <property type="match status" value="1"/>
</dbReference>
<dbReference type="InterPro" id="IPR036881">
    <property type="entry name" value="Glyco_hydro_3_C_sf"/>
</dbReference>
<evidence type="ECO:0000256" key="1">
    <source>
        <dbReference type="ARBA" id="ARBA00000448"/>
    </source>
</evidence>
<evidence type="ECO:0000256" key="2">
    <source>
        <dbReference type="ARBA" id="ARBA00005336"/>
    </source>
</evidence>
<dbReference type="Pfam" id="PF14310">
    <property type="entry name" value="Fn3-like"/>
    <property type="match status" value="1"/>
</dbReference>
<reference evidence="8" key="2">
    <citation type="journal article" date="2021" name="PeerJ">
        <title>Extensive microbial diversity within the chicken gut microbiome revealed by metagenomics and culture.</title>
        <authorList>
            <person name="Gilroy R."/>
            <person name="Ravi A."/>
            <person name="Getino M."/>
            <person name="Pursley I."/>
            <person name="Horton D.L."/>
            <person name="Alikhan N.F."/>
            <person name="Baker D."/>
            <person name="Gharbi K."/>
            <person name="Hall N."/>
            <person name="Watson M."/>
            <person name="Adriaenssens E.M."/>
            <person name="Foster-Nyarko E."/>
            <person name="Jarju S."/>
            <person name="Secka A."/>
            <person name="Antonio M."/>
            <person name="Oren A."/>
            <person name="Chaudhuri R.R."/>
            <person name="La Ragione R."/>
            <person name="Hildebrand F."/>
            <person name="Pallen M.J."/>
        </authorList>
    </citation>
    <scope>NUCLEOTIDE SEQUENCE</scope>
    <source>
        <strain evidence="8">B1-20833</strain>
    </source>
</reference>
<evidence type="ECO:0000256" key="5">
    <source>
        <dbReference type="ARBA" id="ARBA00022801"/>
    </source>
</evidence>
<dbReference type="Proteomes" id="UP000823661">
    <property type="component" value="Unassembled WGS sequence"/>
</dbReference>
<dbReference type="InterPro" id="IPR013783">
    <property type="entry name" value="Ig-like_fold"/>
</dbReference>
<dbReference type="InterPro" id="IPR036962">
    <property type="entry name" value="Glyco_hydro_3_N_sf"/>
</dbReference>
<dbReference type="SUPFAM" id="SSF51445">
    <property type="entry name" value="(Trans)glycosidases"/>
    <property type="match status" value="1"/>
</dbReference>
<dbReference type="InterPro" id="IPR002772">
    <property type="entry name" value="Glyco_hydro_3_C"/>
</dbReference>
<name>A0A9D9HIL4_9BACT</name>
<dbReference type="SMART" id="SM01217">
    <property type="entry name" value="Fn3_like"/>
    <property type="match status" value="1"/>
</dbReference>
<dbReference type="InterPro" id="IPR051915">
    <property type="entry name" value="Cellulose_Degrad_GH3"/>
</dbReference>
<keyword evidence="4" id="KW-0732">Signal</keyword>
<evidence type="ECO:0000313" key="8">
    <source>
        <dbReference type="EMBL" id="MBO8452493.1"/>
    </source>
</evidence>
<dbReference type="Gene3D" id="2.60.40.10">
    <property type="entry name" value="Immunoglobulins"/>
    <property type="match status" value="1"/>
</dbReference>
<evidence type="ECO:0000256" key="6">
    <source>
        <dbReference type="ARBA" id="ARBA00023295"/>
    </source>
</evidence>
<dbReference type="Pfam" id="PF01915">
    <property type="entry name" value="Glyco_hydro_3_C"/>
    <property type="match status" value="1"/>
</dbReference>
<feature type="domain" description="Fibronectin type III-like" evidence="7">
    <location>
        <begin position="689"/>
        <end position="758"/>
    </location>
</feature>
<dbReference type="PANTHER" id="PTHR30620">
    <property type="entry name" value="PERIPLASMIC BETA-GLUCOSIDASE-RELATED"/>
    <property type="match status" value="1"/>
</dbReference>
<gene>
    <name evidence="8" type="ORF">IAC06_06385</name>
</gene>
<dbReference type="EMBL" id="JADIMI010000062">
    <property type="protein sequence ID" value="MBO8452493.1"/>
    <property type="molecule type" value="Genomic_DNA"/>
</dbReference>
<dbReference type="EC" id="3.2.1.21" evidence="3"/>
<proteinExistence type="inferred from homology"/>
<dbReference type="Gene3D" id="3.20.20.300">
    <property type="entry name" value="Glycoside hydrolase, family 3, N-terminal domain"/>
    <property type="match status" value="1"/>
</dbReference>
<dbReference type="InterPro" id="IPR001764">
    <property type="entry name" value="Glyco_hydro_3_N"/>
</dbReference>
<dbReference type="AlphaFoldDB" id="A0A9D9HIL4"/>
<dbReference type="InterPro" id="IPR017853">
    <property type="entry name" value="GH"/>
</dbReference>
<evidence type="ECO:0000313" key="9">
    <source>
        <dbReference type="Proteomes" id="UP000823661"/>
    </source>
</evidence>
<organism evidence="8 9">
    <name type="scientific">Candidatus Cryptobacteroides intestinavium</name>
    <dbReference type="NCBI Taxonomy" id="2840766"/>
    <lineage>
        <taxon>Bacteria</taxon>
        <taxon>Pseudomonadati</taxon>
        <taxon>Bacteroidota</taxon>
        <taxon>Bacteroidia</taxon>
        <taxon>Bacteroidales</taxon>
        <taxon>Candidatus Cryptobacteroides</taxon>
    </lineage>
</organism>